<evidence type="ECO:0000313" key="5">
    <source>
        <dbReference type="Proteomes" id="UP000184386"/>
    </source>
</evidence>
<accession>A0A1M6UE96</accession>
<dbReference type="EMBL" id="FRAC01000015">
    <property type="protein sequence ID" value="SHK67509.1"/>
    <property type="molecule type" value="Genomic_DNA"/>
</dbReference>
<dbReference type="STRING" id="1121322.SAMN02745136_03049"/>
<dbReference type="Pfam" id="PF15615">
    <property type="entry name" value="TerB_C"/>
    <property type="match status" value="1"/>
</dbReference>
<feature type="domain" description="TerB N-terminal" evidence="2">
    <location>
        <begin position="123"/>
        <end position="268"/>
    </location>
</feature>
<reference evidence="4 5" key="1">
    <citation type="submission" date="2016-11" db="EMBL/GenBank/DDBJ databases">
        <authorList>
            <person name="Jaros S."/>
            <person name="Januszkiewicz K."/>
            <person name="Wedrychowicz H."/>
        </authorList>
    </citation>
    <scope>NUCLEOTIDE SEQUENCE [LARGE SCALE GENOMIC DNA]</scope>
    <source>
        <strain evidence="4 5">DSM 15929</strain>
    </source>
</reference>
<dbReference type="InterPro" id="IPR025266">
    <property type="entry name" value="TerB_N"/>
</dbReference>
<feature type="domain" description="TerB-C" evidence="3">
    <location>
        <begin position="474"/>
        <end position="648"/>
    </location>
</feature>
<evidence type="ECO:0000259" key="3">
    <source>
        <dbReference type="Pfam" id="PF15615"/>
    </source>
</evidence>
<dbReference type="RefSeq" id="WP_073277432.1">
    <property type="nucleotide sequence ID" value="NZ_FRAC01000015.1"/>
</dbReference>
<gene>
    <name evidence="4" type="ORF">SAMN02745136_03049</name>
</gene>
<feature type="region of interest" description="Disordered" evidence="1">
    <location>
        <begin position="60"/>
        <end position="87"/>
    </location>
</feature>
<sequence>MDGMKAFVKAIMSGMIQKGVDGKDKPLKDTLAKKEMNQIVDDFINKVFWETVLEEKPDKKMQSENILPRTASKAKEKKKAYTSSKPDKPNKELNVIFEKMRRLSREYEVYYYDNTYRSLYGNGYYGKSYEKNYLKQRASLFVKQGKLLADLEEAYEWKADYRSTKPFYGEMDNRQLRTYITWRTGIRRGVYQNADNSYFILYLSEIVNNIGIKDRYEGLQKLFFLWNSMRAQGFTANDSLFIAYIKAYYVCNNFRESFKEAVAPYREPGQFEEYFIDKTGTGWKFLAYDGISSYKISKSKYYTKEREEGIALCFEELLGELDNYFKAAGKDVHSIIYQKLKDRSWIPFSVSFYEEFPPKYEKFVYLQNDEYYFYNRMEWKYRKEEVNNPFAKLFLGYIMKSMEKQLRELTDYKYKLTTDKHRFIHDISHEKITKTLYKLLSSEKLDEIIKNSVLLFLSKEPPAFMTGREQVSPKEVVLSIDTNQLNRIREESLEIQDKLSVGNCEEAGRGNPQVSLPVALISEQEKSTEKVLSERKPELSYSVEEKMVSAKEGRPLPASEEQEPGIADQWAELAGLLKPVHFEILNLLLQTSGNAAARELTELSKKENKLVEVLYEEINEAALEVIGDNLLDMADLYPDIYEDYQSAVRNMLKELEDDK</sequence>
<dbReference type="Pfam" id="PF13208">
    <property type="entry name" value="TerB_N"/>
    <property type="match status" value="1"/>
</dbReference>
<evidence type="ECO:0000313" key="4">
    <source>
        <dbReference type="EMBL" id="SHK67509.1"/>
    </source>
</evidence>
<dbReference type="AlphaFoldDB" id="A0A1M6UE96"/>
<evidence type="ECO:0000259" key="2">
    <source>
        <dbReference type="Pfam" id="PF13208"/>
    </source>
</evidence>
<evidence type="ECO:0000256" key="1">
    <source>
        <dbReference type="SAM" id="MobiDB-lite"/>
    </source>
</evidence>
<name>A0A1M6UE96_9FIRM</name>
<protein>
    <submittedName>
        <fullName evidence="4">TerB-C domain-containing protein</fullName>
    </submittedName>
</protein>
<organism evidence="4 5">
    <name type="scientific">Anaerocolumna jejuensis DSM 15929</name>
    <dbReference type="NCBI Taxonomy" id="1121322"/>
    <lineage>
        <taxon>Bacteria</taxon>
        <taxon>Bacillati</taxon>
        <taxon>Bacillota</taxon>
        <taxon>Clostridia</taxon>
        <taxon>Lachnospirales</taxon>
        <taxon>Lachnospiraceae</taxon>
        <taxon>Anaerocolumna</taxon>
    </lineage>
</organism>
<dbReference type="InterPro" id="IPR028932">
    <property type="entry name" value="TerB-C"/>
</dbReference>
<keyword evidence="5" id="KW-1185">Reference proteome</keyword>
<proteinExistence type="predicted"/>
<dbReference type="OrthoDB" id="2663344at2"/>
<dbReference type="Proteomes" id="UP000184386">
    <property type="component" value="Unassembled WGS sequence"/>
</dbReference>